<accession>A0A0K1ERY9</accession>
<keyword evidence="3" id="KW-1185">Reference proteome</keyword>
<evidence type="ECO:0000256" key="1">
    <source>
        <dbReference type="SAM" id="MobiDB-lite"/>
    </source>
</evidence>
<evidence type="ECO:0000313" key="3">
    <source>
        <dbReference type="Proteomes" id="UP000067626"/>
    </source>
</evidence>
<reference evidence="2 3" key="1">
    <citation type="submission" date="2015-07" db="EMBL/GenBank/DDBJ databases">
        <title>Genome analysis of myxobacterium Chondromyces crocatus Cm c5 reveals a high potential for natural compound synthesis and the genetic basis for the loss of fruiting body formation.</title>
        <authorList>
            <person name="Zaburannyi N."/>
            <person name="Bunk B."/>
            <person name="Maier J."/>
            <person name="Overmann J."/>
            <person name="Mueller R."/>
        </authorList>
    </citation>
    <scope>NUCLEOTIDE SEQUENCE [LARGE SCALE GENOMIC DNA]</scope>
    <source>
        <strain evidence="2 3">Cm c5</strain>
    </source>
</reference>
<feature type="region of interest" description="Disordered" evidence="1">
    <location>
        <begin position="162"/>
        <end position="186"/>
    </location>
</feature>
<gene>
    <name evidence="2" type="ORF">CMC5_076200</name>
</gene>
<evidence type="ECO:0000313" key="2">
    <source>
        <dbReference type="EMBL" id="AKT43388.1"/>
    </source>
</evidence>
<protein>
    <submittedName>
        <fullName evidence="2">Uncharacterized protein</fullName>
    </submittedName>
</protein>
<feature type="compositionally biased region" description="Low complexity" evidence="1">
    <location>
        <begin position="171"/>
        <end position="182"/>
    </location>
</feature>
<dbReference type="STRING" id="52.CMC5_076200"/>
<proteinExistence type="predicted"/>
<sequence length="254" mass="28116">MDTKDKNGVSPHPTDAVGADVPPLVADLARSCVKFVEKALGVPLDYTPETLPLLDHYLNQARNGVESKEEVKLLLVNAAGAYFGEVVRRKHASWWRADADDPSEWRLEFESAYLAFSPMVLVRELLHHPASAEAANHDGVVREDEEVEDDDDDADDAALLVESGARKEGDGTSSSSEGEPSGDYMTPFLMNDEDRFVLSARLAKLPPVSEEEYYATATWEEVIDIAVDCIRARAMQDGDDEYVPLEPEDYVMLN</sequence>
<dbReference type="AlphaFoldDB" id="A0A0K1ERY9"/>
<name>A0A0K1ERY9_CHOCO</name>
<dbReference type="EMBL" id="CP012159">
    <property type="protein sequence ID" value="AKT43388.1"/>
    <property type="molecule type" value="Genomic_DNA"/>
</dbReference>
<dbReference type="KEGG" id="ccro:CMC5_076200"/>
<dbReference type="Proteomes" id="UP000067626">
    <property type="component" value="Chromosome"/>
</dbReference>
<organism evidence="2 3">
    <name type="scientific">Chondromyces crocatus</name>
    <dbReference type="NCBI Taxonomy" id="52"/>
    <lineage>
        <taxon>Bacteria</taxon>
        <taxon>Pseudomonadati</taxon>
        <taxon>Myxococcota</taxon>
        <taxon>Polyangia</taxon>
        <taxon>Polyangiales</taxon>
        <taxon>Polyangiaceae</taxon>
        <taxon>Chondromyces</taxon>
    </lineage>
</organism>